<reference evidence="1" key="1">
    <citation type="submission" date="2021-11" db="EMBL/GenBank/DDBJ databases">
        <title>BS-T2-15 a new species belonging to the Comamonadaceae family isolated from the soil of a French oak forest.</title>
        <authorList>
            <person name="Mieszkin S."/>
            <person name="Alain K."/>
        </authorList>
    </citation>
    <scope>NUCLEOTIDE SEQUENCE</scope>
    <source>
        <strain evidence="1">BS-T2-15</strain>
    </source>
</reference>
<dbReference type="Proteomes" id="UP001139353">
    <property type="component" value="Unassembled WGS sequence"/>
</dbReference>
<dbReference type="RefSeq" id="WP_275683096.1">
    <property type="nucleotide sequence ID" value="NZ_JAJLJH010000003.1"/>
</dbReference>
<gene>
    <name evidence="1" type="ORF">LPC04_15215</name>
</gene>
<accession>A0A9X2C102</accession>
<protein>
    <submittedName>
        <fullName evidence="1">Uncharacterized protein</fullName>
    </submittedName>
</protein>
<evidence type="ECO:0000313" key="1">
    <source>
        <dbReference type="EMBL" id="MCK9687061.1"/>
    </source>
</evidence>
<dbReference type="EMBL" id="JAJLJH010000003">
    <property type="protein sequence ID" value="MCK9687061.1"/>
    <property type="molecule type" value="Genomic_DNA"/>
</dbReference>
<sequence>MTLRLRWSTATIGAGIAVAALATWLLASGPKCGPGSDWPRSWAQAVALKDAWQRESVCRQPDAQCSYRIETAAAGDITVTVQVTGVDDAGLCIVATDNQRHYHYAPSGAPAASSPH</sequence>
<organism evidence="1 2">
    <name type="scientific">Scleromatobacter humisilvae</name>
    <dbReference type="NCBI Taxonomy" id="2897159"/>
    <lineage>
        <taxon>Bacteria</taxon>
        <taxon>Pseudomonadati</taxon>
        <taxon>Pseudomonadota</taxon>
        <taxon>Betaproteobacteria</taxon>
        <taxon>Burkholderiales</taxon>
        <taxon>Sphaerotilaceae</taxon>
        <taxon>Scleromatobacter</taxon>
    </lineage>
</organism>
<evidence type="ECO:0000313" key="2">
    <source>
        <dbReference type="Proteomes" id="UP001139353"/>
    </source>
</evidence>
<name>A0A9X2C102_9BURK</name>
<dbReference type="AlphaFoldDB" id="A0A9X2C102"/>
<comment type="caution">
    <text evidence="1">The sequence shown here is derived from an EMBL/GenBank/DDBJ whole genome shotgun (WGS) entry which is preliminary data.</text>
</comment>
<keyword evidence="2" id="KW-1185">Reference proteome</keyword>
<proteinExistence type="predicted"/>